<sequence length="224" mass="25730">MLPTVISSLLLLCVLAVGSSAHEEQITMCLTYENAVSNDDRVFSETTEWFRTTRKSTYEIMRDRERVNPNFRFQTREHRVYGHFVTHVHGVEGDWNEKTYWAFLKRTSAGDCFLSLGVSSYIPTDGDHLVLSLQKYPNNLPSCASLDRTTTTTQAPSDSSTVTHGRHKRGFRHVFRRPHLPHLPHIPHFPPIPRPTIPIPRLPPHFPITFPPYLPRPPGPVRLF</sequence>
<dbReference type="PANTHER" id="PTHR10559">
    <property type="entry name" value="TRANSCOBALAMIN-1/GASTRIC INTRINSIC FACTOR"/>
    <property type="match status" value="1"/>
</dbReference>
<protein>
    <submittedName>
        <fullName evidence="3">Uncharacterized protein</fullName>
    </submittedName>
</protein>
<dbReference type="EMBL" id="JAODUO010000412">
    <property type="protein sequence ID" value="KAK2181080.1"/>
    <property type="molecule type" value="Genomic_DNA"/>
</dbReference>
<feature type="compositionally biased region" description="Polar residues" evidence="1">
    <location>
        <begin position="148"/>
        <end position="163"/>
    </location>
</feature>
<evidence type="ECO:0000313" key="4">
    <source>
        <dbReference type="Proteomes" id="UP001209878"/>
    </source>
</evidence>
<dbReference type="GO" id="GO:0005615">
    <property type="term" value="C:extracellular space"/>
    <property type="evidence" value="ECO:0007669"/>
    <property type="project" value="TreeGrafter"/>
</dbReference>
<dbReference type="PANTHER" id="PTHR10559:SF18">
    <property type="entry name" value="TRANSCOBALAMIN II"/>
    <property type="match status" value="1"/>
</dbReference>
<dbReference type="AlphaFoldDB" id="A0AAD9L1Z1"/>
<feature type="region of interest" description="Disordered" evidence="1">
    <location>
        <begin position="148"/>
        <end position="168"/>
    </location>
</feature>
<name>A0AAD9L1Z1_RIDPI</name>
<comment type="caution">
    <text evidence="3">The sequence shown here is derived from an EMBL/GenBank/DDBJ whole genome shotgun (WGS) entry which is preliminary data.</text>
</comment>
<dbReference type="Proteomes" id="UP001209878">
    <property type="component" value="Unassembled WGS sequence"/>
</dbReference>
<dbReference type="InterPro" id="IPR051588">
    <property type="entry name" value="Cobalamin_Transport"/>
</dbReference>
<feature type="chain" id="PRO_5042217370" evidence="2">
    <location>
        <begin position="22"/>
        <end position="224"/>
    </location>
</feature>
<keyword evidence="4" id="KW-1185">Reference proteome</keyword>
<proteinExistence type="predicted"/>
<dbReference type="Gene3D" id="2.170.130.30">
    <property type="match status" value="1"/>
</dbReference>
<organism evidence="3 4">
    <name type="scientific">Ridgeia piscesae</name>
    <name type="common">Tubeworm</name>
    <dbReference type="NCBI Taxonomy" id="27915"/>
    <lineage>
        <taxon>Eukaryota</taxon>
        <taxon>Metazoa</taxon>
        <taxon>Spiralia</taxon>
        <taxon>Lophotrochozoa</taxon>
        <taxon>Annelida</taxon>
        <taxon>Polychaeta</taxon>
        <taxon>Sedentaria</taxon>
        <taxon>Canalipalpata</taxon>
        <taxon>Sabellida</taxon>
        <taxon>Siboglinidae</taxon>
        <taxon>Ridgeia</taxon>
    </lineage>
</organism>
<reference evidence="3" key="1">
    <citation type="journal article" date="2023" name="Mol. Biol. Evol.">
        <title>Third-Generation Sequencing Reveals the Adaptive Role of the Epigenome in Three Deep-Sea Polychaetes.</title>
        <authorList>
            <person name="Perez M."/>
            <person name="Aroh O."/>
            <person name="Sun Y."/>
            <person name="Lan Y."/>
            <person name="Juniper S.K."/>
            <person name="Young C.R."/>
            <person name="Angers B."/>
            <person name="Qian P.Y."/>
        </authorList>
    </citation>
    <scope>NUCLEOTIDE SEQUENCE</scope>
    <source>
        <strain evidence="3">R07B-5</strain>
    </source>
</reference>
<accession>A0AAD9L1Z1</accession>
<dbReference type="GO" id="GO:0031419">
    <property type="term" value="F:cobalamin binding"/>
    <property type="evidence" value="ECO:0007669"/>
    <property type="project" value="TreeGrafter"/>
</dbReference>
<evidence type="ECO:0000256" key="1">
    <source>
        <dbReference type="SAM" id="MobiDB-lite"/>
    </source>
</evidence>
<keyword evidence="2" id="KW-0732">Signal</keyword>
<evidence type="ECO:0000313" key="3">
    <source>
        <dbReference type="EMBL" id="KAK2181080.1"/>
    </source>
</evidence>
<dbReference type="GO" id="GO:0015889">
    <property type="term" value="P:cobalamin transport"/>
    <property type="evidence" value="ECO:0007669"/>
    <property type="project" value="TreeGrafter"/>
</dbReference>
<gene>
    <name evidence="3" type="ORF">NP493_413g02011</name>
</gene>
<feature type="signal peptide" evidence="2">
    <location>
        <begin position="1"/>
        <end position="21"/>
    </location>
</feature>
<evidence type="ECO:0000256" key="2">
    <source>
        <dbReference type="SAM" id="SignalP"/>
    </source>
</evidence>